<dbReference type="RefSeq" id="WP_308357311.1">
    <property type="nucleotide sequence ID" value="NZ_CP129970.2"/>
</dbReference>
<accession>A0AA51N7R1</accession>
<name>A0AA51N7R1_9BACT</name>
<evidence type="ECO:0000313" key="3">
    <source>
        <dbReference type="EMBL" id="WMN07225.1"/>
    </source>
</evidence>
<sequence>MNRNILQNRWIDSLLATIFIFVVIRGLSSFLAIFEAIDVVGEALDDVEFTDVVYSNLREAPPAEDDIVLVNIGRLPRPAIAKQIEIINKYKPKVVGLDTFFPYPKGPDQDTALARVLTEVENLVMASKMLNFNEETASFDSLRISAPAFRFNADFAFANLITSEGVQQEDVKTCRSFNPLLPIQDTTQMSIAVRMAYYYAPEKVEKLLARNNEIETINYKGNSLGSLSNFATTFFALDWYDVLDENFVPEMIEDKIVIFGFLGEQFGDRYNIEDKYYTPLNQKYAGRGEPDMYGAVIHANIISMILDEDYVYKLDESTQFIIAFILCYLNVFLFMWVYYALKNWYDGITKVVQLLELLLIIGVMIYSYHLFNWNLELTLAMGTVAVVGDSLEVYNGVIKNMFTREGRKELFSVGKRNKDEIEIN</sequence>
<keyword evidence="1" id="KW-1133">Transmembrane helix</keyword>
<keyword evidence="1" id="KW-0812">Transmembrane</keyword>
<evidence type="ECO:0000256" key="1">
    <source>
        <dbReference type="SAM" id="Phobius"/>
    </source>
</evidence>
<feature type="transmembrane region" description="Helical" evidence="1">
    <location>
        <begin position="320"/>
        <end position="339"/>
    </location>
</feature>
<dbReference type="SMART" id="SM01080">
    <property type="entry name" value="CHASE2"/>
    <property type="match status" value="1"/>
</dbReference>
<feature type="transmembrane region" description="Helical" evidence="1">
    <location>
        <begin position="377"/>
        <end position="398"/>
    </location>
</feature>
<reference evidence="3" key="1">
    <citation type="submission" date="2023-08" db="EMBL/GenBank/DDBJ databases">
        <title>Comparative genomics and taxonomic characterization of three novel marine species of genus Marivirga.</title>
        <authorList>
            <person name="Muhammad N."/>
            <person name="Kim S.-G."/>
        </authorList>
    </citation>
    <scope>NUCLEOTIDE SEQUENCE [LARGE SCALE GENOMIC DNA]</scope>
    <source>
        <strain evidence="3">ABR2-2</strain>
    </source>
</reference>
<dbReference type="Pfam" id="PF05226">
    <property type="entry name" value="CHASE2"/>
    <property type="match status" value="1"/>
</dbReference>
<dbReference type="InterPro" id="IPR007890">
    <property type="entry name" value="CHASE2"/>
</dbReference>
<dbReference type="EMBL" id="CP129970">
    <property type="protein sequence ID" value="WMN07225.1"/>
    <property type="molecule type" value="Genomic_DNA"/>
</dbReference>
<dbReference type="AlphaFoldDB" id="A0AA51N7R1"/>
<feature type="domain" description="CHASE2" evidence="2">
    <location>
        <begin position="44"/>
        <end position="334"/>
    </location>
</feature>
<feature type="transmembrane region" description="Helical" evidence="1">
    <location>
        <begin position="351"/>
        <end position="371"/>
    </location>
</feature>
<keyword evidence="1" id="KW-0472">Membrane</keyword>
<organism evidence="3 4">
    <name type="scientific">Marivirga arenosa</name>
    <dbReference type="NCBI Taxonomy" id="3059076"/>
    <lineage>
        <taxon>Bacteria</taxon>
        <taxon>Pseudomonadati</taxon>
        <taxon>Bacteroidota</taxon>
        <taxon>Cytophagia</taxon>
        <taxon>Cytophagales</taxon>
        <taxon>Marivirgaceae</taxon>
        <taxon>Marivirga</taxon>
    </lineage>
</organism>
<gene>
    <name evidence="3" type="ORF">QYS48_28210</name>
</gene>
<evidence type="ECO:0000259" key="2">
    <source>
        <dbReference type="SMART" id="SM01080"/>
    </source>
</evidence>
<dbReference type="Proteomes" id="UP001244443">
    <property type="component" value="Chromosome"/>
</dbReference>
<keyword evidence="4" id="KW-1185">Reference proteome</keyword>
<proteinExistence type="predicted"/>
<protein>
    <submittedName>
        <fullName evidence="3">CHASE2 domain-containing protein</fullName>
    </submittedName>
</protein>
<feature type="transmembrane region" description="Helical" evidence="1">
    <location>
        <begin position="12"/>
        <end position="34"/>
    </location>
</feature>
<evidence type="ECO:0000313" key="4">
    <source>
        <dbReference type="Proteomes" id="UP001244443"/>
    </source>
</evidence>